<sequence length="370" mass="40336">MTEPSDTSWADVEQMPAYERVAHFVLVDHPAVRQDLSDGEVAGTLGLLCHAYAEEERYDEAVTAGLRALRLARERAADDSGLLAHVLLNLGVAHSRNGDLEKGLAAYLEGWTHARRGGDEQTLMKAGTNALLALESGRPVGDAEFAFLKDCDAVFEAADRLSEAARASRLFGEALLVRGHVADAIAVLDRVLVTTESLGSARTLRAETTRLLEEADRRIAEADRRRHPAATTGRRVPPGDGAADSPRLGPGVLREVRALVDDGVESTLRRIVPRTRTCFSRAVTLLERRRTTRERLLAAFLLLVGARLAHHEEDEPTAIELLSQAEKELDLLKPSSANWVKARAHDLDLGELSALARNVAAGAREEENRP</sequence>
<proteinExistence type="predicted"/>
<evidence type="ECO:0000256" key="1">
    <source>
        <dbReference type="SAM" id="MobiDB-lite"/>
    </source>
</evidence>
<evidence type="ECO:0000313" key="2">
    <source>
        <dbReference type="EMBL" id="OIJ63617.1"/>
    </source>
</evidence>
<evidence type="ECO:0000313" key="3">
    <source>
        <dbReference type="Proteomes" id="UP000034196"/>
    </source>
</evidence>
<name>A0A1J4NMH8_9ACTN</name>
<dbReference type="EMBL" id="LAVA02000097">
    <property type="protein sequence ID" value="OIJ63617.1"/>
    <property type="molecule type" value="Genomic_DNA"/>
</dbReference>
<comment type="caution">
    <text evidence="2">The sequence shown here is derived from an EMBL/GenBank/DDBJ whole genome shotgun (WGS) entry which is preliminary data.</text>
</comment>
<dbReference type="InterPro" id="IPR011990">
    <property type="entry name" value="TPR-like_helical_dom_sf"/>
</dbReference>
<dbReference type="RefSeq" id="WP_046591885.1">
    <property type="nucleotide sequence ID" value="NZ_LAVA02000097.1"/>
</dbReference>
<evidence type="ECO:0008006" key="4">
    <source>
        <dbReference type="Google" id="ProtNLM"/>
    </source>
</evidence>
<dbReference type="STRING" id="1428628.WN71_032870"/>
<dbReference type="OrthoDB" id="4139162at2"/>
<feature type="region of interest" description="Disordered" evidence="1">
    <location>
        <begin position="221"/>
        <end position="247"/>
    </location>
</feature>
<organism evidence="2 3">
    <name type="scientific">Streptomyces mangrovisoli</name>
    <dbReference type="NCBI Taxonomy" id="1428628"/>
    <lineage>
        <taxon>Bacteria</taxon>
        <taxon>Bacillati</taxon>
        <taxon>Actinomycetota</taxon>
        <taxon>Actinomycetes</taxon>
        <taxon>Kitasatosporales</taxon>
        <taxon>Streptomycetaceae</taxon>
        <taxon>Streptomyces</taxon>
    </lineage>
</organism>
<protein>
    <recommendedName>
        <fullName evidence="4">Tetratricopeptide repeat protein</fullName>
    </recommendedName>
</protein>
<dbReference type="SUPFAM" id="SSF48452">
    <property type="entry name" value="TPR-like"/>
    <property type="match status" value="1"/>
</dbReference>
<dbReference type="AlphaFoldDB" id="A0A1J4NMH8"/>
<dbReference type="Proteomes" id="UP000034196">
    <property type="component" value="Unassembled WGS sequence"/>
</dbReference>
<gene>
    <name evidence="2" type="ORF">WN71_032870</name>
</gene>
<keyword evidence="3" id="KW-1185">Reference proteome</keyword>
<accession>A0A1J4NMH8</accession>
<reference evidence="2" key="1">
    <citation type="submission" date="2016-10" db="EMBL/GenBank/DDBJ databases">
        <title>Genome sequence of Streptomyces mangrovisoli MUSC 149.</title>
        <authorList>
            <person name="Lee L.-H."/>
            <person name="Ser H.-L."/>
        </authorList>
    </citation>
    <scope>NUCLEOTIDE SEQUENCE [LARGE SCALE GENOMIC DNA]</scope>
    <source>
        <strain evidence="2">MUSC 149</strain>
    </source>
</reference>
<dbReference type="Gene3D" id="1.25.40.10">
    <property type="entry name" value="Tetratricopeptide repeat domain"/>
    <property type="match status" value="1"/>
</dbReference>